<dbReference type="Proteomes" id="UP000663838">
    <property type="component" value="Unassembled WGS sequence"/>
</dbReference>
<evidence type="ECO:0000313" key="5">
    <source>
        <dbReference type="EMBL" id="CAF3678853.1"/>
    </source>
</evidence>
<dbReference type="EMBL" id="CAJOBR010004567">
    <property type="protein sequence ID" value="CAF4786748.1"/>
    <property type="molecule type" value="Genomic_DNA"/>
</dbReference>
<dbReference type="Proteomes" id="UP000663872">
    <property type="component" value="Unassembled WGS sequence"/>
</dbReference>
<dbReference type="Proteomes" id="UP000663833">
    <property type="component" value="Unassembled WGS sequence"/>
</dbReference>
<feature type="compositionally biased region" description="Basic and acidic residues" evidence="1">
    <location>
        <begin position="54"/>
        <end position="63"/>
    </location>
</feature>
<evidence type="ECO:0000313" key="4">
    <source>
        <dbReference type="EMBL" id="CAF3474035.1"/>
    </source>
</evidence>
<dbReference type="Proteomes" id="UP000663865">
    <property type="component" value="Unassembled WGS sequence"/>
</dbReference>
<evidence type="ECO:0000313" key="7">
    <source>
        <dbReference type="EMBL" id="CAF4518057.1"/>
    </source>
</evidence>
<dbReference type="Proteomes" id="UP000663869">
    <property type="component" value="Unassembled WGS sequence"/>
</dbReference>
<evidence type="ECO:0000313" key="6">
    <source>
        <dbReference type="EMBL" id="CAF4426721.1"/>
    </source>
</evidence>
<evidence type="ECO:0000313" key="10">
    <source>
        <dbReference type="Proteomes" id="UP000663862"/>
    </source>
</evidence>
<evidence type="ECO:0000313" key="8">
    <source>
        <dbReference type="EMBL" id="CAF4760579.1"/>
    </source>
</evidence>
<accession>A0A820WHE7</accession>
<evidence type="ECO:0000313" key="2">
    <source>
        <dbReference type="EMBL" id="CAF3236657.1"/>
    </source>
</evidence>
<dbReference type="EMBL" id="CAJNYU010001856">
    <property type="protein sequence ID" value="CAF3474035.1"/>
    <property type="molecule type" value="Genomic_DNA"/>
</dbReference>
<dbReference type="EMBL" id="CAJOBQ010001817">
    <property type="protein sequence ID" value="CAF4518057.1"/>
    <property type="molecule type" value="Genomic_DNA"/>
</dbReference>
<dbReference type="PANTHER" id="PTHR16469:SF27">
    <property type="entry name" value="UBIQUITIN-ASSOCIATED AND SH3 DOMAIN-CONTAINING BA-RELATED"/>
    <property type="match status" value="1"/>
</dbReference>
<dbReference type="EMBL" id="CAJNYD010000242">
    <property type="protein sequence ID" value="CAF3236657.1"/>
    <property type="molecule type" value="Genomic_DNA"/>
</dbReference>
<feature type="region of interest" description="Disordered" evidence="1">
    <location>
        <begin position="42"/>
        <end position="93"/>
    </location>
</feature>
<dbReference type="Proteomes" id="UP000663862">
    <property type="component" value="Unassembled WGS sequence"/>
</dbReference>
<dbReference type="EMBL" id="CAJOBO010002034">
    <property type="protein sequence ID" value="CAF4426721.1"/>
    <property type="molecule type" value="Genomic_DNA"/>
</dbReference>
<feature type="compositionally biased region" description="Low complexity" evidence="1">
    <location>
        <begin position="70"/>
        <end position="93"/>
    </location>
</feature>
<dbReference type="InterPro" id="IPR029033">
    <property type="entry name" value="His_PPase_superfam"/>
</dbReference>
<dbReference type="InterPro" id="IPR013078">
    <property type="entry name" value="His_Pase_superF_clade-1"/>
</dbReference>
<name>A0A820WHE7_9BILA</name>
<dbReference type="EMBL" id="CAJNYT010000855">
    <property type="protein sequence ID" value="CAF3378182.1"/>
    <property type="molecule type" value="Genomic_DNA"/>
</dbReference>
<dbReference type="EMBL" id="CAJOBS010001771">
    <property type="protein sequence ID" value="CAF4760579.1"/>
    <property type="molecule type" value="Genomic_DNA"/>
</dbReference>
<dbReference type="InterPro" id="IPR051710">
    <property type="entry name" value="Phosphatase_SH3-domain"/>
</dbReference>
<dbReference type="AlphaFoldDB" id="A0A820WHE7"/>
<protein>
    <submittedName>
        <fullName evidence="7">Uncharacterized protein</fullName>
    </submittedName>
</protein>
<evidence type="ECO:0000256" key="1">
    <source>
        <dbReference type="SAM" id="MobiDB-lite"/>
    </source>
</evidence>
<proteinExistence type="predicted"/>
<dbReference type="Gene3D" id="3.40.50.1240">
    <property type="entry name" value="Phosphoglycerate mutase-like"/>
    <property type="match status" value="1"/>
</dbReference>
<dbReference type="SUPFAM" id="SSF53254">
    <property type="entry name" value="Phosphoglycerate mutase-like"/>
    <property type="match status" value="1"/>
</dbReference>
<dbReference type="Pfam" id="PF00300">
    <property type="entry name" value="His_Phos_1"/>
    <property type="match status" value="1"/>
</dbReference>
<dbReference type="EMBL" id="CAJNYV010004545">
    <property type="protein sequence ID" value="CAF3678853.1"/>
    <property type="molecule type" value="Genomic_DNA"/>
</dbReference>
<reference evidence="7" key="1">
    <citation type="submission" date="2021-02" db="EMBL/GenBank/DDBJ databases">
        <authorList>
            <person name="Nowell W R."/>
        </authorList>
    </citation>
    <scope>NUCLEOTIDE SEQUENCE</scope>
</reference>
<gene>
    <name evidence="4" type="ORF">FME351_LOCUS15034</name>
    <name evidence="3" type="ORF">GRG538_LOCUS7947</name>
    <name evidence="6" type="ORF">HFQ381_LOCUS22013</name>
    <name evidence="5" type="ORF">KIK155_LOCUS25194</name>
    <name evidence="2" type="ORF">LUA448_LOCUS4038</name>
    <name evidence="9" type="ORF">QYT958_LOCUS23036</name>
    <name evidence="8" type="ORF">TOA249_LOCUS20994</name>
    <name evidence="7" type="ORF">TSG867_LOCUS22370</name>
</gene>
<organism evidence="7 10">
    <name type="scientific">Rotaria socialis</name>
    <dbReference type="NCBI Taxonomy" id="392032"/>
    <lineage>
        <taxon>Eukaryota</taxon>
        <taxon>Metazoa</taxon>
        <taxon>Spiralia</taxon>
        <taxon>Gnathifera</taxon>
        <taxon>Rotifera</taxon>
        <taxon>Eurotatoria</taxon>
        <taxon>Bdelloidea</taxon>
        <taxon>Philodinida</taxon>
        <taxon>Philodinidae</taxon>
        <taxon>Rotaria</taxon>
    </lineage>
</organism>
<comment type="caution">
    <text evidence="7">The sequence shown here is derived from an EMBL/GenBank/DDBJ whole genome shotgun (WGS) entry which is preliminary data.</text>
</comment>
<evidence type="ECO:0000313" key="9">
    <source>
        <dbReference type="EMBL" id="CAF4786748.1"/>
    </source>
</evidence>
<sequence>MKSSPLLCKKPAAQFFMFTDTHIYSGIALLRRSTIKVAAFKSGANTPTDDDDDKIPNQDEKQICNDSDDSSASISTSTNNQTSGEFQLSTNCSSHSSDSNIPVSSLSMVALNSNQSLASPLTRADVNDGKPKSVVRNFLRKIFGSSSNSSRHRIAKSACVNSSNANTGAYRLPITQGPMRLFVLRHGERLDRYYSSRWLRQAFDKDGNYCRFSPILPETLPTRASIDDFDLDPPLTCNGMKDAYHTGAGLKEKNIAIHYCYSSPALRCIQTAAKVLQGLEVDNKLKIRIEPGLFECTGWYVDGRKSNVLAMPQFMTKTEVLENRYPIDKHYREQMNTIEISQLETELEFYERSHTVTSTILKMHENEFITQVKQGQLTLQDHVHILFIAHAPTLETCTRKLCGGRFRPSALANVIRNVDFLTMTVIEKTDNNCDKWKFRRHSFYGDEF</sequence>
<evidence type="ECO:0000313" key="3">
    <source>
        <dbReference type="EMBL" id="CAF3378182.1"/>
    </source>
</evidence>
<dbReference type="PANTHER" id="PTHR16469">
    <property type="entry name" value="UBIQUITIN-ASSOCIATED AND SH3 DOMAIN-CONTAINING BA-RELATED"/>
    <property type="match status" value="1"/>
</dbReference>
<dbReference type="CDD" id="cd07067">
    <property type="entry name" value="HP_PGM_like"/>
    <property type="match status" value="1"/>
</dbReference>
<dbReference type="Proteomes" id="UP000663848">
    <property type="component" value="Unassembled WGS sequence"/>
</dbReference>
<dbReference type="Proteomes" id="UP000663851">
    <property type="component" value="Unassembled WGS sequence"/>
</dbReference>